<proteinExistence type="predicted"/>
<dbReference type="Proteomes" id="UP000218022">
    <property type="component" value="Unassembled WGS sequence"/>
</dbReference>
<evidence type="ECO:0000313" key="1">
    <source>
        <dbReference type="EMBL" id="PCE23140.1"/>
    </source>
</evidence>
<reference evidence="1 2" key="1">
    <citation type="submission" date="2017-01" db="EMBL/GenBank/DDBJ databases">
        <title>Whole-Genome Shotgun Sequencing of Two beta-Proteobacterial Species in Search of the Bulgecin Biosynthetic Cluster.</title>
        <authorList>
            <person name="Horsman M.E."/>
            <person name="Marous D.R."/>
            <person name="Li R."/>
            <person name="Oliver R.A."/>
            <person name="Byun B."/>
            <person name="Emrich S.J."/>
            <person name="Boggess B."/>
            <person name="Townsend C.A."/>
            <person name="Mobashery S."/>
        </authorList>
    </citation>
    <scope>NUCLEOTIDE SEQUENCE [LARGE SCALE GENOMIC DNA]</scope>
    <source>
        <strain evidence="1 2">ATCC 31363</strain>
    </source>
</reference>
<evidence type="ECO:0000313" key="2">
    <source>
        <dbReference type="Proteomes" id="UP000218022"/>
    </source>
</evidence>
<dbReference type="EMBL" id="MTZV01000006">
    <property type="protein sequence ID" value="PCE23140.1"/>
    <property type="molecule type" value="Genomic_DNA"/>
</dbReference>
<dbReference type="AlphaFoldDB" id="A0A2A4ERU6"/>
<sequence>MKRQYSHLIVAAIFSVCGGLTHAEQYQSGVTSWQVKEGKLMLVAGVLTDNSRLYYLNYSLYLEEPDKALVMIPIVKDETRLHDYDLHFNTFNGGGEIISDAMVVVKGENTWFVTAHKKAMQGYGSPGSITTQTYRLFHGGEVQWKYYFVPVARSEYTEQKNYTVERALSETERTLH</sequence>
<name>A0A2A4ERU6_9BURK</name>
<comment type="caution">
    <text evidence="1">The sequence shown here is derived from an EMBL/GenBank/DDBJ whole genome shotgun (WGS) entry which is preliminary data.</text>
</comment>
<organism evidence="1 2">
    <name type="scientific">Paraburkholderia acidicola</name>
    <dbReference type="NCBI Taxonomy" id="1912599"/>
    <lineage>
        <taxon>Bacteria</taxon>
        <taxon>Pseudomonadati</taxon>
        <taxon>Pseudomonadota</taxon>
        <taxon>Betaproteobacteria</taxon>
        <taxon>Burkholderiales</taxon>
        <taxon>Burkholderiaceae</taxon>
        <taxon>Paraburkholderia</taxon>
    </lineage>
</organism>
<protein>
    <submittedName>
        <fullName evidence="1">Uncharacterized protein</fullName>
    </submittedName>
</protein>
<dbReference type="RefSeq" id="WP_207557107.1">
    <property type="nucleotide sequence ID" value="NZ_MTZV01000006.1"/>
</dbReference>
<accession>A0A2A4ERU6</accession>
<gene>
    <name evidence="1" type="ORF">BWP39_25990</name>
</gene>